<dbReference type="InterPro" id="IPR036318">
    <property type="entry name" value="FAD-bd_PCMH-like_sf"/>
</dbReference>
<reference evidence="4 5" key="2">
    <citation type="submission" date="2018-03" db="EMBL/GenBank/DDBJ databases">
        <authorList>
            <person name="Keele B.F."/>
        </authorList>
    </citation>
    <scope>NUCLEOTIDE SEQUENCE [LARGE SCALE GENOMIC DNA]</scope>
    <source>
        <strain evidence="4 5">CCALA 016</strain>
    </source>
</reference>
<proteinExistence type="predicted"/>
<dbReference type="GO" id="GO:0003824">
    <property type="term" value="F:catalytic activity"/>
    <property type="evidence" value="ECO:0007669"/>
    <property type="project" value="InterPro"/>
</dbReference>
<dbReference type="InterPro" id="IPR006094">
    <property type="entry name" value="Oxid_FAD_bind_N"/>
</dbReference>
<keyword evidence="1" id="KW-0285">Flavoprotein</keyword>
<evidence type="ECO:0000256" key="2">
    <source>
        <dbReference type="ARBA" id="ARBA00022827"/>
    </source>
</evidence>
<dbReference type="InterPro" id="IPR016164">
    <property type="entry name" value="FAD-linked_Oxase-like_C"/>
</dbReference>
<dbReference type="EMBL" id="PXOH01000004">
    <property type="protein sequence ID" value="PSF38402.1"/>
    <property type="molecule type" value="Genomic_DNA"/>
</dbReference>
<accession>A0A2T1M146</accession>
<reference evidence="4 5" key="1">
    <citation type="submission" date="2018-03" db="EMBL/GenBank/DDBJ databases">
        <title>The ancient ancestry and fast evolution of plastids.</title>
        <authorList>
            <person name="Moore K.R."/>
            <person name="Magnabosco C."/>
            <person name="Momper L."/>
            <person name="Gold D.A."/>
            <person name="Bosak T."/>
            <person name="Fournier G.P."/>
        </authorList>
    </citation>
    <scope>NUCLEOTIDE SEQUENCE [LARGE SCALE GENOMIC DNA]</scope>
    <source>
        <strain evidence="4 5">CCALA 016</strain>
    </source>
</reference>
<dbReference type="AlphaFoldDB" id="A0A2T1M146"/>
<sequence>MTIQLSSLLDTDAEIIPWEKVDYSWIDIVEQATLSDTPPSYLIYPQTQDALAKVVEYANKLQWSILPCGNGSKLNWGGLVKNPQLVISTQHLNRIIDHAVGDLTVTVEAGVTLQQLQTLLQPHSQFLPLDPAYPDTATLGGIMATGDTGSWRQRYGGVRDMVLGLSFIRFDGKIAKGGGRVVKNVAGYDMMRLFTGSYGTLGIITQITFRLYPIHEASQTLLMTGKPDDISILAQTLRQSGITPTAAEILSSSLVQSLGEDGMGLMLRFQSIPESITEQIRQVKKIAQPLDFKSTIYADLDEISIWSQLQKSFNTSNADAKIVCKVGILPSSSIELLTKLEPFGLGMVNLGSGIGKLIIRKEGIEKMRSLCQNHQGYLSILESPKSIKQTIDPWGYNGNALDMMQKLKQKFDPNHLFSPNRFVGKI</sequence>
<keyword evidence="2" id="KW-0274">FAD</keyword>
<gene>
    <name evidence="4" type="ORF">C7H19_05280</name>
</gene>
<dbReference type="Gene3D" id="3.30.465.10">
    <property type="match status" value="1"/>
</dbReference>
<protein>
    <submittedName>
        <fullName evidence="4">FAD-binding oxidoreductase</fullName>
    </submittedName>
</protein>
<evidence type="ECO:0000259" key="3">
    <source>
        <dbReference type="PROSITE" id="PS51387"/>
    </source>
</evidence>
<dbReference type="PANTHER" id="PTHR11748">
    <property type="entry name" value="D-LACTATE DEHYDROGENASE"/>
    <property type="match status" value="1"/>
</dbReference>
<dbReference type="PANTHER" id="PTHR11748:SF103">
    <property type="entry name" value="GLYCOLATE OXIDASE SUBUNIT GLCE"/>
    <property type="match status" value="1"/>
</dbReference>
<dbReference type="InterPro" id="IPR016166">
    <property type="entry name" value="FAD-bd_PCMH"/>
</dbReference>
<evidence type="ECO:0000313" key="4">
    <source>
        <dbReference type="EMBL" id="PSF38402.1"/>
    </source>
</evidence>
<dbReference type="Pfam" id="PF01565">
    <property type="entry name" value="FAD_binding_4"/>
    <property type="match status" value="1"/>
</dbReference>
<dbReference type="PROSITE" id="PS51387">
    <property type="entry name" value="FAD_PCMH"/>
    <property type="match status" value="1"/>
</dbReference>
<comment type="caution">
    <text evidence="4">The sequence shown here is derived from an EMBL/GenBank/DDBJ whole genome shotgun (WGS) entry which is preliminary data.</text>
</comment>
<organism evidence="4 5">
    <name type="scientific">Aphanothece hegewaldii CCALA 016</name>
    <dbReference type="NCBI Taxonomy" id="2107694"/>
    <lineage>
        <taxon>Bacteria</taxon>
        <taxon>Bacillati</taxon>
        <taxon>Cyanobacteriota</taxon>
        <taxon>Cyanophyceae</taxon>
        <taxon>Oscillatoriophycideae</taxon>
        <taxon>Chroococcales</taxon>
        <taxon>Aphanothecaceae</taxon>
        <taxon>Aphanothece</taxon>
    </lineage>
</organism>
<dbReference type="SUPFAM" id="SSF56176">
    <property type="entry name" value="FAD-binding/transporter-associated domain-like"/>
    <property type="match status" value="1"/>
</dbReference>
<dbReference type="RefSeq" id="WP_106455845.1">
    <property type="nucleotide sequence ID" value="NZ_PXOH01000004.1"/>
</dbReference>
<dbReference type="SUPFAM" id="SSF55103">
    <property type="entry name" value="FAD-linked oxidases, C-terminal domain"/>
    <property type="match status" value="1"/>
</dbReference>
<dbReference type="InterPro" id="IPR016169">
    <property type="entry name" value="FAD-bd_PCMH_sub2"/>
</dbReference>
<evidence type="ECO:0000256" key="1">
    <source>
        <dbReference type="ARBA" id="ARBA00022630"/>
    </source>
</evidence>
<dbReference type="GO" id="GO:0071949">
    <property type="term" value="F:FAD binding"/>
    <property type="evidence" value="ECO:0007669"/>
    <property type="project" value="InterPro"/>
</dbReference>
<keyword evidence="5" id="KW-1185">Reference proteome</keyword>
<evidence type="ECO:0000313" key="5">
    <source>
        <dbReference type="Proteomes" id="UP000239001"/>
    </source>
</evidence>
<dbReference type="OrthoDB" id="9767256at2"/>
<name>A0A2T1M146_9CHRO</name>
<dbReference type="Proteomes" id="UP000239001">
    <property type="component" value="Unassembled WGS sequence"/>
</dbReference>
<feature type="domain" description="FAD-binding PCMH-type" evidence="3">
    <location>
        <begin position="34"/>
        <end position="214"/>
    </location>
</feature>